<comment type="caution">
    <text evidence="1">The sequence shown here is derived from an EMBL/GenBank/DDBJ whole genome shotgun (WGS) entry which is preliminary data.</text>
</comment>
<dbReference type="GO" id="GO:0004519">
    <property type="term" value="F:endonuclease activity"/>
    <property type="evidence" value="ECO:0007669"/>
    <property type="project" value="UniProtKB-KW"/>
</dbReference>
<name>A0A0G1S3F9_9BACT</name>
<organism evidence="1 2">
    <name type="scientific">Candidatus Amesbacteria bacterium GW2011_GWC1_47_15</name>
    <dbReference type="NCBI Taxonomy" id="1618364"/>
    <lineage>
        <taxon>Bacteria</taxon>
        <taxon>Candidatus Amesiibacteriota</taxon>
    </lineage>
</organism>
<protein>
    <submittedName>
        <fullName evidence="1">T7-like protein endonuclease</fullName>
    </submittedName>
</protein>
<accession>A0A0G1S3F9</accession>
<dbReference type="Proteomes" id="UP000034502">
    <property type="component" value="Unassembled WGS sequence"/>
</dbReference>
<sequence>MSGNFYSDSKYKHLQSTIAKTNWRLGKYSFRIKPLQNRVCCSRDCDKTFAIKPYLKQKYCSRRCAAHVNNLGRKHSLETRQKISSTIKRFCPPPPRRIVTLLPVQCLNANCKKVFFVPPYMATKRKYCSNYCHMQIIGRNTTSPKASRGKSGIRPDIDDSICFYSTWEANIARVLTLMNINWQYSPKIFDLGKHTYRPDFYLPDSNLFLEVKNYMNDYSRERDRLFRQKYPNIKLEIISKEKYKQLESVFKPLIYKWE</sequence>
<dbReference type="EMBL" id="LCNU01000015">
    <property type="protein sequence ID" value="KKU63922.1"/>
    <property type="molecule type" value="Genomic_DNA"/>
</dbReference>
<dbReference type="AlphaFoldDB" id="A0A0G1S3F9"/>
<reference evidence="1 2" key="1">
    <citation type="journal article" date="2015" name="Nature">
        <title>rRNA introns, odd ribosomes, and small enigmatic genomes across a large radiation of phyla.</title>
        <authorList>
            <person name="Brown C.T."/>
            <person name="Hug L.A."/>
            <person name="Thomas B.C."/>
            <person name="Sharon I."/>
            <person name="Castelle C.J."/>
            <person name="Singh A."/>
            <person name="Wilkins M.J."/>
            <person name="Williams K.H."/>
            <person name="Banfield J.F."/>
        </authorList>
    </citation>
    <scope>NUCLEOTIDE SEQUENCE [LARGE SCALE GENOMIC DNA]</scope>
</reference>
<dbReference type="STRING" id="1618364.UX86_C0015G0012"/>
<keyword evidence="1" id="KW-0255">Endonuclease</keyword>
<keyword evidence="1" id="KW-0540">Nuclease</keyword>
<keyword evidence="1" id="KW-0378">Hydrolase</keyword>
<gene>
    <name evidence="1" type="ORF">UX86_C0015G0012</name>
</gene>
<dbReference type="SUPFAM" id="SSF52980">
    <property type="entry name" value="Restriction endonuclease-like"/>
    <property type="match status" value="1"/>
</dbReference>
<dbReference type="InterPro" id="IPR011335">
    <property type="entry name" value="Restrct_endonuc-II-like"/>
</dbReference>
<evidence type="ECO:0000313" key="1">
    <source>
        <dbReference type="EMBL" id="KKU63922.1"/>
    </source>
</evidence>
<dbReference type="Gene3D" id="3.40.91.30">
    <property type="match status" value="1"/>
</dbReference>
<evidence type="ECO:0000313" key="2">
    <source>
        <dbReference type="Proteomes" id="UP000034502"/>
    </source>
</evidence>
<proteinExistence type="predicted"/>